<evidence type="ECO:0000256" key="8">
    <source>
        <dbReference type="ARBA" id="ARBA00022840"/>
    </source>
</evidence>
<dbReference type="KEGG" id="sus:Acid_6467"/>
<dbReference type="InterPro" id="IPR022310">
    <property type="entry name" value="NAD/GMP_synthase"/>
</dbReference>
<dbReference type="STRING" id="234267.Acid_6467"/>
<dbReference type="AlphaFoldDB" id="Q01SH9"/>
<dbReference type="PRINTS" id="PR00096">
    <property type="entry name" value="GATASE"/>
</dbReference>
<dbReference type="InterPro" id="IPR017926">
    <property type="entry name" value="GATASE"/>
</dbReference>
<dbReference type="GO" id="GO:0005829">
    <property type="term" value="C:cytosol"/>
    <property type="evidence" value="ECO:0007669"/>
    <property type="project" value="TreeGrafter"/>
</dbReference>
<evidence type="ECO:0000256" key="4">
    <source>
        <dbReference type="ARBA" id="ARBA00022598"/>
    </source>
</evidence>
<dbReference type="PROSITE" id="PS51553">
    <property type="entry name" value="GMPS_ATP_PPASE"/>
    <property type="match status" value="1"/>
</dbReference>
<evidence type="ECO:0000256" key="3">
    <source>
        <dbReference type="ARBA" id="ARBA00012746"/>
    </source>
</evidence>
<dbReference type="CDD" id="cd01997">
    <property type="entry name" value="GMP_synthase_C"/>
    <property type="match status" value="1"/>
</dbReference>
<dbReference type="GO" id="GO:0005524">
    <property type="term" value="F:ATP binding"/>
    <property type="evidence" value="ECO:0007669"/>
    <property type="project" value="UniProtKB-UniRule"/>
</dbReference>
<dbReference type="Pfam" id="PF02540">
    <property type="entry name" value="NAD_synthase"/>
    <property type="match status" value="1"/>
</dbReference>
<dbReference type="InterPro" id="IPR001674">
    <property type="entry name" value="GMP_synth_C"/>
</dbReference>
<dbReference type="Gene3D" id="3.40.50.620">
    <property type="entry name" value="HUPs"/>
    <property type="match status" value="1"/>
</dbReference>
<dbReference type="InterPro" id="IPR014729">
    <property type="entry name" value="Rossmann-like_a/b/a_fold"/>
</dbReference>
<accession>Q01SH9</accession>
<evidence type="ECO:0000256" key="9">
    <source>
        <dbReference type="ARBA" id="ARBA00022962"/>
    </source>
</evidence>
<dbReference type="HOGENOM" id="CLU_014340_0_2_0"/>
<dbReference type="UniPathway" id="UPA00189">
    <property type="reaction ID" value="UER00296"/>
</dbReference>
<evidence type="ECO:0000256" key="5">
    <source>
        <dbReference type="ARBA" id="ARBA00022741"/>
    </source>
</evidence>
<keyword evidence="9" id="KW-0315">Glutamine amidotransferase</keyword>
<evidence type="ECO:0000313" key="12">
    <source>
        <dbReference type="EMBL" id="ABJ87391.1"/>
    </source>
</evidence>
<feature type="domain" description="GMPS ATP-PPase" evidence="11">
    <location>
        <begin position="196"/>
        <end position="386"/>
    </location>
</feature>
<comment type="function">
    <text evidence="1">Catalyzes the synthesis of GMP from XMP.</text>
</comment>
<gene>
    <name evidence="12" type="ordered locus">Acid_6467</name>
</gene>
<dbReference type="Pfam" id="PF00117">
    <property type="entry name" value="GATase"/>
    <property type="match status" value="1"/>
</dbReference>
<dbReference type="InterPro" id="IPR004739">
    <property type="entry name" value="GMP_synth_GATase"/>
</dbReference>
<dbReference type="NCBIfam" id="TIGR00888">
    <property type="entry name" value="guaA_Nterm"/>
    <property type="match status" value="1"/>
</dbReference>
<dbReference type="NCBIfam" id="NF000848">
    <property type="entry name" value="PRK00074.1"/>
    <property type="match status" value="1"/>
</dbReference>
<dbReference type="SUPFAM" id="SSF52317">
    <property type="entry name" value="Class I glutamine amidotransferase-like"/>
    <property type="match status" value="1"/>
</dbReference>
<dbReference type="Gene3D" id="3.40.50.880">
    <property type="match status" value="1"/>
</dbReference>
<sequence>MNPTAQIIVLDAGGQYCHLIARKVRDLGVYAEVRASETPAAELAAAKGIIISGGPSSVYDPESPTVDPDIFSLGIPVLGICYGQQLMAHLLGGEVRPGQKGEYGLATLDLAETGDPLFGGLGGTQQVWMSHRDVVGRAPEGFAVTGRTGTCEIAAIADPKRRFYAVQFHLEVVHTPRGKEYLANFTFRVCGCVPDWDPRNRVPMLEQEIRECVGERSVFFFVSGGVDSSVAFALCTRALSADRVRGVYVDTGLMREGETDFVRRIGNLTVEHAEDQFLTALSGVTDPETKRHIIGEEFVRVQERIIESRHLMNENWILGQGTIYPDTIESGGTAKAALIKTHHNRVAGIQKLIACGRIVEPLKSFYKDEVREVGRELGLSSELLDRHPFPGPGLAIRCLCSEFDAPVRATAEGLIVPVHSVGVQGDSRTYAPVLAIDALDHSRATELINAIAGVNRVIAPVETAAPASEMQVRACSLTEERLKRLRRADSIVRRLSHASGYDHQVWQFPVILIPLGTQGAPDSVVLRPVDSVDGMTAQSVLMDAELSHAICAEVLQIGGIAGVFYDLTHKPPGTIEWE</sequence>
<organism evidence="12">
    <name type="scientific">Solibacter usitatus (strain Ellin6076)</name>
    <dbReference type="NCBI Taxonomy" id="234267"/>
    <lineage>
        <taxon>Bacteria</taxon>
        <taxon>Pseudomonadati</taxon>
        <taxon>Acidobacteriota</taxon>
        <taxon>Terriglobia</taxon>
        <taxon>Bryobacterales</taxon>
        <taxon>Solibacteraceae</taxon>
        <taxon>Candidatus Solibacter</taxon>
    </lineage>
</organism>
<dbReference type="InterPro" id="IPR029062">
    <property type="entry name" value="Class_I_gatase-like"/>
</dbReference>
<dbReference type="SUPFAM" id="SSF52402">
    <property type="entry name" value="Adenine nucleotide alpha hydrolases-like"/>
    <property type="match status" value="1"/>
</dbReference>
<dbReference type="InterPro" id="IPR025777">
    <property type="entry name" value="GMPS_ATP_PPase_dom"/>
</dbReference>
<keyword evidence="4 12" id="KW-0436">Ligase</keyword>
<dbReference type="OrthoDB" id="9802219at2"/>
<evidence type="ECO:0000256" key="2">
    <source>
        <dbReference type="ARBA" id="ARBA00005153"/>
    </source>
</evidence>
<keyword evidence="5 10" id="KW-0547">Nucleotide-binding</keyword>
<keyword evidence="6 10" id="KW-0332">GMP biosynthesis</keyword>
<evidence type="ECO:0000259" key="11">
    <source>
        <dbReference type="PROSITE" id="PS51553"/>
    </source>
</evidence>
<dbReference type="PANTHER" id="PTHR11922:SF2">
    <property type="entry name" value="GMP SYNTHASE [GLUTAMINE-HYDROLYZING]"/>
    <property type="match status" value="1"/>
</dbReference>
<dbReference type="eggNOG" id="COG0518">
    <property type="taxonomic scope" value="Bacteria"/>
</dbReference>
<dbReference type="Gene3D" id="3.30.300.10">
    <property type="match status" value="1"/>
</dbReference>
<dbReference type="PANTHER" id="PTHR11922">
    <property type="entry name" value="GMP SYNTHASE-RELATED"/>
    <property type="match status" value="1"/>
</dbReference>
<dbReference type="PROSITE" id="PS51273">
    <property type="entry name" value="GATASE_TYPE_1"/>
    <property type="match status" value="1"/>
</dbReference>
<keyword evidence="7 10" id="KW-0658">Purine biosynthesis</keyword>
<proteinExistence type="predicted"/>
<name>Q01SH9_SOLUE</name>
<dbReference type="Pfam" id="PF00958">
    <property type="entry name" value="GMP_synt_C"/>
    <property type="match status" value="1"/>
</dbReference>
<feature type="binding site" evidence="10">
    <location>
        <begin position="223"/>
        <end position="229"/>
    </location>
    <ligand>
        <name>ATP</name>
        <dbReference type="ChEBI" id="CHEBI:30616"/>
    </ligand>
</feature>
<keyword evidence="8 10" id="KW-0067">ATP-binding</keyword>
<dbReference type="InParanoid" id="Q01SH9"/>
<dbReference type="CDD" id="cd01742">
    <property type="entry name" value="GATase1_GMP_Synthase"/>
    <property type="match status" value="1"/>
</dbReference>
<evidence type="ECO:0000256" key="6">
    <source>
        <dbReference type="ARBA" id="ARBA00022749"/>
    </source>
</evidence>
<evidence type="ECO:0000256" key="7">
    <source>
        <dbReference type="ARBA" id="ARBA00022755"/>
    </source>
</evidence>
<dbReference type="FunFam" id="3.40.50.880:FF:000001">
    <property type="entry name" value="GMP synthase [glutamine-hydrolyzing]"/>
    <property type="match status" value="1"/>
</dbReference>
<dbReference type="GO" id="GO:0003921">
    <property type="term" value="F:GMP synthase activity"/>
    <property type="evidence" value="ECO:0007669"/>
    <property type="project" value="InterPro"/>
</dbReference>
<dbReference type="EC" id="6.3.5.2" evidence="3"/>
<dbReference type="SUPFAM" id="SSF54810">
    <property type="entry name" value="GMP synthetase C-terminal dimerisation domain"/>
    <property type="match status" value="2"/>
</dbReference>
<dbReference type="FunCoup" id="Q01SH9">
    <property type="interactions" value="652"/>
</dbReference>
<comment type="pathway">
    <text evidence="2">Purine metabolism; GMP biosynthesis; GMP from XMP (L-Gln route): step 1/1.</text>
</comment>
<protein>
    <recommendedName>
        <fullName evidence="3">GMP synthase (glutamine-hydrolyzing)</fullName>
        <ecNumber evidence="3">6.3.5.2</ecNumber>
    </recommendedName>
</protein>
<dbReference type="EMBL" id="CP000473">
    <property type="protein sequence ID" value="ABJ87391.1"/>
    <property type="molecule type" value="Genomic_DNA"/>
</dbReference>
<evidence type="ECO:0000256" key="1">
    <source>
        <dbReference type="ARBA" id="ARBA00002332"/>
    </source>
</evidence>
<reference evidence="12" key="1">
    <citation type="submission" date="2006-10" db="EMBL/GenBank/DDBJ databases">
        <title>Complete sequence of Solibacter usitatus Ellin6076.</title>
        <authorList>
            <consortium name="US DOE Joint Genome Institute"/>
            <person name="Copeland A."/>
            <person name="Lucas S."/>
            <person name="Lapidus A."/>
            <person name="Barry K."/>
            <person name="Detter J.C."/>
            <person name="Glavina del Rio T."/>
            <person name="Hammon N."/>
            <person name="Israni S."/>
            <person name="Dalin E."/>
            <person name="Tice H."/>
            <person name="Pitluck S."/>
            <person name="Thompson L.S."/>
            <person name="Brettin T."/>
            <person name="Bruce D."/>
            <person name="Han C."/>
            <person name="Tapia R."/>
            <person name="Gilna P."/>
            <person name="Schmutz J."/>
            <person name="Larimer F."/>
            <person name="Land M."/>
            <person name="Hauser L."/>
            <person name="Kyrpides N."/>
            <person name="Mikhailova N."/>
            <person name="Janssen P.H."/>
            <person name="Kuske C.R."/>
            <person name="Richardson P."/>
        </authorList>
    </citation>
    <scope>NUCLEOTIDE SEQUENCE</scope>
    <source>
        <strain evidence="12">Ellin6076</strain>
    </source>
</reference>
<dbReference type="eggNOG" id="COG0519">
    <property type="taxonomic scope" value="Bacteria"/>
</dbReference>
<evidence type="ECO:0000256" key="10">
    <source>
        <dbReference type="PROSITE-ProRule" id="PRU00886"/>
    </source>
</evidence>